<dbReference type="Proteomes" id="UP000828390">
    <property type="component" value="Unassembled WGS sequence"/>
</dbReference>
<dbReference type="EMBL" id="JAIWYP010000001">
    <property type="protein sequence ID" value="KAH3889094.1"/>
    <property type="molecule type" value="Genomic_DNA"/>
</dbReference>
<organism evidence="1 2">
    <name type="scientific">Dreissena polymorpha</name>
    <name type="common">Zebra mussel</name>
    <name type="synonym">Mytilus polymorpha</name>
    <dbReference type="NCBI Taxonomy" id="45954"/>
    <lineage>
        <taxon>Eukaryota</taxon>
        <taxon>Metazoa</taxon>
        <taxon>Spiralia</taxon>
        <taxon>Lophotrochozoa</taxon>
        <taxon>Mollusca</taxon>
        <taxon>Bivalvia</taxon>
        <taxon>Autobranchia</taxon>
        <taxon>Heteroconchia</taxon>
        <taxon>Euheterodonta</taxon>
        <taxon>Imparidentia</taxon>
        <taxon>Neoheterodontei</taxon>
        <taxon>Myida</taxon>
        <taxon>Dreissenoidea</taxon>
        <taxon>Dreissenidae</taxon>
        <taxon>Dreissena</taxon>
    </lineage>
</organism>
<comment type="caution">
    <text evidence="1">The sequence shown here is derived from an EMBL/GenBank/DDBJ whole genome shotgun (WGS) entry which is preliminary data.</text>
</comment>
<dbReference type="AlphaFoldDB" id="A0A9D4S1K7"/>
<accession>A0A9D4S1K7</accession>
<proteinExistence type="predicted"/>
<evidence type="ECO:0000313" key="2">
    <source>
        <dbReference type="Proteomes" id="UP000828390"/>
    </source>
</evidence>
<reference evidence="1" key="1">
    <citation type="journal article" date="2019" name="bioRxiv">
        <title>The Genome of the Zebra Mussel, Dreissena polymorpha: A Resource for Invasive Species Research.</title>
        <authorList>
            <person name="McCartney M.A."/>
            <person name="Auch B."/>
            <person name="Kono T."/>
            <person name="Mallez S."/>
            <person name="Zhang Y."/>
            <person name="Obille A."/>
            <person name="Becker A."/>
            <person name="Abrahante J.E."/>
            <person name="Garbe J."/>
            <person name="Badalamenti J.P."/>
            <person name="Herman A."/>
            <person name="Mangelson H."/>
            <person name="Liachko I."/>
            <person name="Sullivan S."/>
            <person name="Sone E.D."/>
            <person name="Koren S."/>
            <person name="Silverstein K.A.T."/>
            <person name="Beckman K.B."/>
            <person name="Gohl D.M."/>
        </authorList>
    </citation>
    <scope>NUCLEOTIDE SEQUENCE</scope>
    <source>
        <strain evidence="1">Duluth1</strain>
        <tissue evidence="1">Whole animal</tissue>
    </source>
</reference>
<protein>
    <submittedName>
        <fullName evidence="1">Uncharacterized protein</fullName>
    </submittedName>
</protein>
<evidence type="ECO:0000313" key="1">
    <source>
        <dbReference type="EMBL" id="KAH3889094.1"/>
    </source>
</evidence>
<name>A0A9D4S1K7_DREPO</name>
<sequence length="68" mass="7580">MDTYYQLWLSVQNTGDRCTKKVGALCNGIRDIIVKTEMRVLCGGIKHAYIVGRKYTSGRLVSDGIANK</sequence>
<gene>
    <name evidence="1" type="ORF">DPMN_013143</name>
</gene>
<reference evidence="1" key="2">
    <citation type="submission" date="2020-11" db="EMBL/GenBank/DDBJ databases">
        <authorList>
            <person name="McCartney M.A."/>
            <person name="Auch B."/>
            <person name="Kono T."/>
            <person name="Mallez S."/>
            <person name="Becker A."/>
            <person name="Gohl D.M."/>
            <person name="Silverstein K.A.T."/>
            <person name="Koren S."/>
            <person name="Bechman K.B."/>
            <person name="Herman A."/>
            <person name="Abrahante J.E."/>
            <person name="Garbe J."/>
        </authorList>
    </citation>
    <scope>NUCLEOTIDE SEQUENCE</scope>
    <source>
        <strain evidence="1">Duluth1</strain>
        <tissue evidence="1">Whole animal</tissue>
    </source>
</reference>
<keyword evidence="2" id="KW-1185">Reference proteome</keyword>